<gene>
    <name evidence="3" type="ORF">JR316_005933</name>
</gene>
<keyword evidence="2" id="KW-0812">Transmembrane</keyword>
<reference evidence="3" key="1">
    <citation type="submission" date="2021-02" db="EMBL/GenBank/DDBJ databases">
        <title>Psilocybe cubensis genome.</title>
        <authorList>
            <person name="Mckernan K.J."/>
            <person name="Crawford S."/>
            <person name="Trippe A."/>
            <person name="Kane L.T."/>
            <person name="Mclaughlin S."/>
        </authorList>
    </citation>
    <scope>NUCLEOTIDE SEQUENCE [LARGE SCALE GENOMIC DNA]</scope>
    <source>
        <strain evidence="3">MGC-MH-2018</strain>
    </source>
</reference>
<accession>A0A8H7XYW9</accession>
<protein>
    <recommendedName>
        <fullName evidence="4">Transmembrane protein</fullName>
    </recommendedName>
</protein>
<sequence>MSDSSPPTYNFHGPNTSHSKDNGLVIFLRPQLRAPVSCRTFHERKGQAVEPITFRTMPQGLWVHCTWKFESQCSGNSYANDKSKLISVKFVEDKELSRAVIVVVSVFLLFAAVTLCMTTSRSPQAAMSHSNPSRSSDWKMIPELKLPTDDEDRGGNNKQQTVHKEEKYSDENISRNNAPRKHERSADIHWGDPQPDERCMGFGAREYTANLENLPFFANWEATCMETPIKIHGVLIPQAARCERKDLDSE</sequence>
<organism evidence="3">
    <name type="scientific">Psilocybe cubensis</name>
    <name type="common">Psychedelic mushroom</name>
    <name type="synonym">Stropharia cubensis</name>
    <dbReference type="NCBI Taxonomy" id="181762"/>
    <lineage>
        <taxon>Eukaryota</taxon>
        <taxon>Fungi</taxon>
        <taxon>Dikarya</taxon>
        <taxon>Basidiomycota</taxon>
        <taxon>Agaricomycotina</taxon>
        <taxon>Agaricomycetes</taxon>
        <taxon>Agaricomycetidae</taxon>
        <taxon>Agaricales</taxon>
        <taxon>Agaricineae</taxon>
        <taxon>Strophariaceae</taxon>
        <taxon>Psilocybe</taxon>
    </lineage>
</organism>
<dbReference type="AlphaFoldDB" id="A0A8H7XYW9"/>
<evidence type="ECO:0000313" key="3">
    <source>
        <dbReference type="EMBL" id="KAG5169377.1"/>
    </source>
</evidence>
<keyword evidence="2" id="KW-0472">Membrane</keyword>
<evidence type="ECO:0008006" key="4">
    <source>
        <dbReference type="Google" id="ProtNLM"/>
    </source>
</evidence>
<feature type="region of interest" description="Disordered" evidence="1">
    <location>
        <begin position="145"/>
        <end position="194"/>
    </location>
</feature>
<dbReference type="EMBL" id="JAFIQS010000005">
    <property type="protein sequence ID" value="KAG5169377.1"/>
    <property type="molecule type" value="Genomic_DNA"/>
</dbReference>
<feature type="compositionally biased region" description="Basic and acidic residues" evidence="1">
    <location>
        <begin position="184"/>
        <end position="194"/>
    </location>
</feature>
<feature type="compositionally biased region" description="Basic and acidic residues" evidence="1">
    <location>
        <begin position="162"/>
        <end position="173"/>
    </location>
</feature>
<evidence type="ECO:0000256" key="1">
    <source>
        <dbReference type="SAM" id="MobiDB-lite"/>
    </source>
</evidence>
<name>A0A8H7XYW9_PSICU</name>
<proteinExistence type="predicted"/>
<feature type="transmembrane region" description="Helical" evidence="2">
    <location>
        <begin position="99"/>
        <end position="118"/>
    </location>
</feature>
<evidence type="ECO:0000256" key="2">
    <source>
        <dbReference type="SAM" id="Phobius"/>
    </source>
</evidence>
<comment type="caution">
    <text evidence="3">The sequence shown here is derived from an EMBL/GenBank/DDBJ whole genome shotgun (WGS) entry which is preliminary data.</text>
</comment>
<keyword evidence="2" id="KW-1133">Transmembrane helix</keyword>